<sequence length="385" mass="43271">MTQILLDVTRIVTRRHDGLIPTGVDRVGLAYVRKYGDHALAVLGEQGRSIVLSRRDSERLFDLLLSTPGSRDRWALRGMVARALTSMLSRTRFEHAVLLHTSHSGMEHTRYYRAMAGRNARSVFMVHDLIPLTHAEYCRPGVEQMHRLRIRTALRHASGLIANSRATLDSIEQEARAAGLPTPPCTIARLAPGISAHQPCPDPIGEPYFLMLGTIEPRKNHWLMLHVWRSLVERHGARAPKLVIIGRRGWECENVVDMLERCTPLRQFVVEESECSDERLHTLLRHARALLFPSFVEGYGMPLVEALASGVPVLASNLDVFHEIASDTPDYLDPLDGPAWADRIMTYAAPDSEARQQQMSRIEQFGAPTWSAHFACVDSFIGTLR</sequence>
<dbReference type="InterPro" id="IPR001296">
    <property type="entry name" value="Glyco_trans_1"/>
</dbReference>
<dbReference type="Gene3D" id="3.40.50.2000">
    <property type="entry name" value="Glycogen Phosphorylase B"/>
    <property type="match status" value="1"/>
</dbReference>
<dbReference type="EMBL" id="PDDY01000004">
    <property type="protein sequence ID" value="PEH39505.1"/>
    <property type="molecule type" value="Genomic_DNA"/>
</dbReference>
<protein>
    <submittedName>
        <fullName evidence="2">Glycosyltransferase family 1 protein</fullName>
    </submittedName>
</protein>
<dbReference type="AlphaFoldDB" id="A0A2A7S880"/>
<dbReference type="CDD" id="cd03809">
    <property type="entry name" value="GT4_MtfB-like"/>
    <property type="match status" value="1"/>
</dbReference>
<comment type="caution">
    <text evidence="2">The sequence shown here is derived from an EMBL/GenBank/DDBJ whole genome shotgun (WGS) entry which is preliminary data.</text>
</comment>
<dbReference type="RefSeq" id="WP_096749692.1">
    <property type="nucleotide sequence ID" value="NZ_CADEPO010000012.1"/>
</dbReference>
<reference evidence="3" key="1">
    <citation type="submission" date="2017-09" db="EMBL/GenBank/DDBJ databases">
        <title>FDA dAtabase for Regulatory Grade micrObial Sequences (FDA-ARGOS): Supporting development and validation of Infectious Disease Dx tests.</title>
        <authorList>
            <person name="Minogue T."/>
            <person name="Wolcott M."/>
            <person name="Wasieloski L."/>
            <person name="Aguilar W."/>
            <person name="Moore D."/>
            <person name="Tallon L."/>
            <person name="Sadzewicz L."/>
            <person name="Ott S."/>
            <person name="Zhao X."/>
            <person name="Nagaraj S."/>
            <person name="Vavikolanu K."/>
            <person name="Aluvathingal J."/>
            <person name="Nadendla S."/>
            <person name="Sichtig H."/>
        </authorList>
    </citation>
    <scope>NUCLEOTIDE SEQUENCE [LARGE SCALE GENOMIC DNA]</scope>
    <source>
        <strain evidence="3">FDAARGOS_390</strain>
    </source>
</reference>
<accession>A0A2A7S880</accession>
<feature type="domain" description="Glycosyl transferase family 1" evidence="1">
    <location>
        <begin position="205"/>
        <end position="327"/>
    </location>
</feature>
<evidence type="ECO:0000313" key="3">
    <source>
        <dbReference type="Proteomes" id="UP000220629"/>
    </source>
</evidence>
<dbReference type="Pfam" id="PF00534">
    <property type="entry name" value="Glycos_transf_1"/>
    <property type="match status" value="1"/>
</dbReference>
<dbReference type="Proteomes" id="UP000220629">
    <property type="component" value="Unassembled WGS sequence"/>
</dbReference>
<evidence type="ECO:0000259" key="1">
    <source>
        <dbReference type="Pfam" id="PF00534"/>
    </source>
</evidence>
<evidence type="ECO:0000313" key="2">
    <source>
        <dbReference type="EMBL" id="PEH39505.1"/>
    </source>
</evidence>
<proteinExistence type="predicted"/>
<keyword evidence="2" id="KW-0808">Transferase</keyword>
<gene>
    <name evidence="2" type="ORF">CRM94_35125</name>
</gene>
<dbReference type="GO" id="GO:0016757">
    <property type="term" value="F:glycosyltransferase activity"/>
    <property type="evidence" value="ECO:0007669"/>
    <property type="project" value="InterPro"/>
</dbReference>
<dbReference type="SUPFAM" id="SSF53756">
    <property type="entry name" value="UDP-Glycosyltransferase/glycogen phosphorylase"/>
    <property type="match status" value="1"/>
</dbReference>
<dbReference type="PANTHER" id="PTHR46401">
    <property type="entry name" value="GLYCOSYLTRANSFERASE WBBK-RELATED"/>
    <property type="match status" value="1"/>
</dbReference>
<organism evidence="2 3">
    <name type="scientific">Burkholderia gladioli</name>
    <name type="common">Pseudomonas marginata</name>
    <name type="synonym">Phytomonas marginata</name>
    <dbReference type="NCBI Taxonomy" id="28095"/>
    <lineage>
        <taxon>Bacteria</taxon>
        <taxon>Pseudomonadati</taxon>
        <taxon>Pseudomonadota</taxon>
        <taxon>Betaproteobacteria</taxon>
        <taxon>Burkholderiales</taxon>
        <taxon>Burkholderiaceae</taxon>
        <taxon>Burkholderia</taxon>
    </lineage>
</organism>
<name>A0A2A7S880_BURGA</name>
<dbReference type="PANTHER" id="PTHR46401:SF9">
    <property type="entry name" value="MANNOSYLTRANSFERASE A"/>
    <property type="match status" value="1"/>
</dbReference>